<evidence type="ECO:0008006" key="4">
    <source>
        <dbReference type="Google" id="ProtNLM"/>
    </source>
</evidence>
<dbReference type="OrthoDB" id="10018946at2"/>
<dbReference type="AlphaFoldDB" id="A0A518D2F5"/>
<protein>
    <recommendedName>
        <fullName evidence="4">Tetratricopeptide repeat protein</fullName>
    </recommendedName>
</protein>
<keyword evidence="3" id="KW-1185">Reference proteome</keyword>
<evidence type="ECO:0000313" key="3">
    <source>
        <dbReference type="Proteomes" id="UP000319342"/>
    </source>
</evidence>
<proteinExistence type="predicted"/>
<feature type="signal peptide" evidence="1">
    <location>
        <begin position="1"/>
        <end position="19"/>
    </location>
</feature>
<dbReference type="EMBL" id="CP036290">
    <property type="protein sequence ID" value="QDU85654.1"/>
    <property type="molecule type" value="Genomic_DNA"/>
</dbReference>
<evidence type="ECO:0000256" key="1">
    <source>
        <dbReference type="SAM" id="SignalP"/>
    </source>
</evidence>
<accession>A0A518D2F5</accession>
<dbReference type="Proteomes" id="UP000319342">
    <property type="component" value="Chromosome"/>
</dbReference>
<sequence length="398" mass="42189" precursor="true">MFTALLLTAIPFAAGPAVAAPSLAPASSAFEANLRAVQEGRPDLVVIRGRRDAEVPVAGTIVEARLDEVVIEVDGKETGYKADKVLRIQLNRVPREFEDGEKHLKARRFAEAATAFKDVADTSSVRTPVRAVALLQAIEAEIGLSGSDAAALGRARSLADRFVSDFSDHRDLPLARRWQARLAHLVGEFGAAADGYAALFGEFDGTQAKTGYEPIACLEAGLAGAHAALEGDDASKARDLFAALEEKSTALAASLEATDPLAAQAQALRERAQLGEGWILLQSDKGTQARSFFKSRVDGSQLSTAQARFEARIGLARGFETGGEPRAAQLEYAIVSATAFGDRDLVARALLGQAATTLTLGDTDARILAKQWLGAILDRFPDTPSARPARELLATLGE</sequence>
<organism evidence="2 3">
    <name type="scientific">Rohdeia mirabilis</name>
    <dbReference type="NCBI Taxonomy" id="2528008"/>
    <lineage>
        <taxon>Bacteria</taxon>
        <taxon>Pseudomonadati</taxon>
        <taxon>Planctomycetota</taxon>
        <taxon>Planctomycetia</taxon>
        <taxon>Planctomycetia incertae sedis</taxon>
        <taxon>Rohdeia</taxon>
    </lineage>
</organism>
<dbReference type="InterPro" id="IPR011990">
    <property type="entry name" value="TPR-like_helical_dom_sf"/>
</dbReference>
<gene>
    <name evidence="2" type="ORF">Pla163_27870</name>
</gene>
<name>A0A518D2F5_9BACT</name>
<keyword evidence="1" id="KW-0732">Signal</keyword>
<reference evidence="2 3" key="1">
    <citation type="submission" date="2019-02" db="EMBL/GenBank/DDBJ databases">
        <title>Deep-cultivation of Planctomycetes and their phenomic and genomic characterization uncovers novel biology.</title>
        <authorList>
            <person name="Wiegand S."/>
            <person name="Jogler M."/>
            <person name="Boedeker C."/>
            <person name="Pinto D."/>
            <person name="Vollmers J."/>
            <person name="Rivas-Marin E."/>
            <person name="Kohn T."/>
            <person name="Peeters S.H."/>
            <person name="Heuer A."/>
            <person name="Rast P."/>
            <person name="Oberbeckmann S."/>
            <person name="Bunk B."/>
            <person name="Jeske O."/>
            <person name="Meyerdierks A."/>
            <person name="Storesund J.E."/>
            <person name="Kallscheuer N."/>
            <person name="Luecker S."/>
            <person name="Lage O.M."/>
            <person name="Pohl T."/>
            <person name="Merkel B.J."/>
            <person name="Hornburger P."/>
            <person name="Mueller R.-W."/>
            <person name="Bruemmer F."/>
            <person name="Labrenz M."/>
            <person name="Spormann A.M."/>
            <person name="Op den Camp H."/>
            <person name="Overmann J."/>
            <person name="Amann R."/>
            <person name="Jetten M.S.M."/>
            <person name="Mascher T."/>
            <person name="Medema M.H."/>
            <person name="Devos D.P."/>
            <person name="Kaster A.-K."/>
            <person name="Ovreas L."/>
            <person name="Rohde M."/>
            <person name="Galperin M.Y."/>
            <person name="Jogler C."/>
        </authorList>
    </citation>
    <scope>NUCLEOTIDE SEQUENCE [LARGE SCALE GENOMIC DNA]</scope>
    <source>
        <strain evidence="2 3">Pla163</strain>
    </source>
</reference>
<feature type="chain" id="PRO_5021992193" description="Tetratricopeptide repeat protein" evidence="1">
    <location>
        <begin position="20"/>
        <end position="398"/>
    </location>
</feature>
<dbReference type="RefSeq" id="WP_145189404.1">
    <property type="nucleotide sequence ID" value="NZ_CP036290.1"/>
</dbReference>
<evidence type="ECO:0000313" key="2">
    <source>
        <dbReference type="EMBL" id="QDU85654.1"/>
    </source>
</evidence>
<dbReference type="Gene3D" id="1.25.40.10">
    <property type="entry name" value="Tetratricopeptide repeat domain"/>
    <property type="match status" value="1"/>
</dbReference>